<accession>A0A0V0RF12</accession>
<dbReference type="AlphaFoldDB" id="A0A0V0RF12"/>
<dbReference type="Proteomes" id="UP000054630">
    <property type="component" value="Unassembled WGS sequence"/>
</dbReference>
<evidence type="ECO:0000313" key="2">
    <source>
        <dbReference type="Proteomes" id="UP000054630"/>
    </source>
</evidence>
<dbReference type="OrthoDB" id="5918878at2759"/>
<gene>
    <name evidence="1" type="ORF">T07_14896</name>
</gene>
<proteinExistence type="predicted"/>
<name>A0A0V0RF12_9BILA</name>
<sequence>MARYMASNSRPNALYLISRGWKRREKNARGDQRPLCRCCSAAPAAWSDASTTSDKAAPSWGWLNSVALASASFTSSKALTASSGSFSLLCELCEDRCQQRGSSRYEAAIEIHTTEELAEFAHGRRLTESAYRFDFFCQRLDALAADLEPEELKVRREENAFCRVQLDAVLFKPLKKSSEHVVQVDEAESQPSSHFVHKTLECLSSISQTERHSDVFKKAERCRDGRLRNIFFRHRDLLIGADQVNFGEDRPAAQLRDEVVDVGDRVSVGLRHVVEASIISTWAPGVWFGDAQLLLDGRMMPRSSRMSNSFLASSSRSGGNRRGLAKTGGPCVRMWCCIGWVAGLLVLKQDVMIRSQTTDNFCIAGLDESVREGPRRHVYQALMLQVDEQ</sequence>
<organism evidence="1 2">
    <name type="scientific">Trichinella nelsoni</name>
    <dbReference type="NCBI Taxonomy" id="6336"/>
    <lineage>
        <taxon>Eukaryota</taxon>
        <taxon>Metazoa</taxon>
        <taxon>Ecdysozoa</taxon>
        <taxon>Nematoda</taxon>
        <taxon>Enoplea</taxon>
        <taxon>Dorylaimia</taxon>
        <taxon>Trichinellida</taxon>
        <taxon>Trichinellidae</taxon>
        <taxon>Trichinella</taxon>
    </lineage>
</organism>
<evidence type="ECO:0000313" key="1">
    <source>
        <dbReference type="EMBL" id="KRX13069.1"/>
    </source>
</evidence>
<keyword evidence="2" id="KW-1185">Reference proteome</keyword>
<reference evidence="1 2" key="1">
    <citation type="submission" date="2015-01" db="EMBL/GenBank/DDBJ databases">
        <title>Evolution of Trichinella species and genotypes.</title>
        <authorList>
            <person name="Korhonen P.K."/>
            <person name="Edoardo P."/>
            <person name="Giuseppe L.R."/>
            <person name="Gasser R.B."/>
        </authorList>
    </citation>
    <scope>NUCLEOTIDE SEQUENCE [LARGE SCALE GENOMIC DNA]</scope>
    <source>
        <strain evidence="1">ISS37</strain>
    </source>
</reference>
<comment type="caution">
    <text evidence="1">The sequence shown here is derived from an EMBL/GenBank/DDBJ whole genome shotgun (WGS) entry which is preliminary data.</text>
</comment>
<feature type="non-terminal residue" evidence="1">
    <location>
        <position position="389"/>
    </location>
</feature>
<dbReference type="EMBL" id="JYDL01000226">
    <property type="protein sequence ID" value="KRX13069.1"/>
    <property type="molecule type" value="Genomic_DNA"/>
</dbReference>
<protein>
    <submittedName>
        <fullName evidence="1">Uncharacterized protein</fullName>
    </submittedName>
</protein>